<gene>
    <name evidence="2" type="ORF">R2363_01930</name>
</gene>
<feature type="compositionally biased region" description="Basic and acidic residues" evidence="1">
    <location>
        <begin position="1"/>
        <end position="13"/>
    </location>
</feature>
<comment type="caution">
    <text evidence="2">The sequence shown here is derived from an EMBL/GenBank/DDBJ whole genome shotgun (WGS) entry which is preliminary data.</text>
</comment>
<dbReference type="Proteomes" id="UP001278571">
    <property type="component" value="Unassembled WGS sequence"/>
</dbReference>
<dbReference type="EMBL" id="JAWJZF010000162">
    <property type="protein sequence ID" value="MDX2290943.1"/>
    <property type="molecule type" value="Genomic_DNA"/>
</dbReference>
<protein>
    <recommendedName>
        <fullName evidence="4">Lipoprotein</fullName>
    </recommendedName>
</protein>
<keyword evidence="3" id="KW-1185">Reference proteome</keyword>
<reference evidence="2 3" key="1">
    <citation type="submission" date="2023-10" db="EMBL/GenBank/DDBJ databases">
        <authorList>
            <person name="Wang X.X."/>
        </authorList>
    </citation>
    <scope>NUCLEOTIDE SEQUENCE [LARGE SCALE GENOMIC DNA]</scope>
    <source>
        <strain evidence="2 3">NBRC 12816</strain>
    </source>
</reference>
<proteinExistence type="predicted"/>
<evidence type="ECO:0000313" key="3">
    <source>
        <dbReference type="Proteomes" id="UP001278571"/>
    </source>
</evidence>
<dbReference type="RefSeq" id="WP_319007534.1">
    <property type="nucleotide sequence ID" value="NZ_JAWJZF010000162.1"/>
</dbReference>
<feature type="region of interest" description="Disordered" evidence="1">
    <location>
        <begin position="1"/>
        <end position="31"/>
    </location>
</feature>
<sequence length="181" mass="20044">MKQHRERLEELLRAHGPASRPASHRRYAPTGQPETLAALERVEANPFGLRSEWEKEMETVSRMADTDEAEDDAEHAVIAHYRPAEDSLGEPSQRETVRQSQSLLTQAIEQAGADEFDGNEYGGGEVILYAYGPDADAPSAVMAPVLNDLPFRPAHVILRYGSVDDPSAAQHRADLRRDDGE</sequence>
<evidence type="ECO:0008006" key="4">
    <source>
        <dbReference type="Google" id="ProtNLM"/>
    </source>
</evidence>
<accession>A0ABU4JZL1</accession>
<organism evidence="2 3">
    <name type="scientific">Streptomyces roseolus</name>
    <dbReference type="NCBI Taxonomy" id="67358"/>
    <lineage>
        <taxon>Bacteria</taxon>
        <taxon>Bacillati</taxon>
        <taxon>Actinomycetota</taxon>
        <taxon>Actinomycetes</taxon>
        <taxon>Kitasatosporales</taxon>
        <taxon>Streptomycetaceae</taxon>
        <taxon>Streptomyces</taxon>
    </lineage>
</organism>
<feature type="region of interest" description="Disordered" evidence="1">
    <location>
        <begin position="83"/>
        <end position="102"/>
    </location>
</feature>
<name>A0ABU4JZL1_9ACTN</name>
<evidence type="ECO:0000256" key="1">
    <source>
        <dbReference type="SAM" id="MobiDB-lite"/>
    </source>
</evidence>
<evidence type="ECO:0000313" key="2">
    <source>
        <dbReference type="EMBL" id="MDX2290943.1"/>
    </source>
</evidence>